<dbReference type="SUPFAM" id="SSF103473">
    <property type="entry name" value="MFS general substrate transporter"/>
    <property type="match status" value="1"/>
</dbReference>
<keyword evidence="3 5" id="KW-1133">Transmembrane helix</keyword>
<reference evidence="6 7" key="1">
    <citation type="submission" date="2016-06" db="EMBL/GenBank/DDBJ databases">
        <title>Evolution of pathogenesis and genome organization in the Tremellales.</title>
        <authorList>
            <person name="Cuomo C."/>
            <person name="Litvintseva A."/>
            <person name="Heitman J."/>
            <person name="Chen Y."/>
            <person name="Sun S."/>
            <person name="Springer D."/>
            <person name="Dromer F."/>
            <person name="Young S."/>
            <person name="Zeng Q."/>
            <person name="Chapman S."/>
            <person name="Gujja S."/>
            <person name="Saif S."/>
            <person name="Birren B."/>
        </authorList>
    </citation>
    <scope>NUCLEOTIDE SEQUENCE [LARGE SCALE GENOMIC DNA]</scope>
    <source>
        <strain evidence="6 7">ATCC 28783</strain>
    </source>
</reference>
<evidence type="ECO:0000256" key="4">
    <source>
        <dbReference type="ARBA" id="ARBA00023136"/>
    </source>
</evidence>
<protein>
    <recommendedName>
        <fullName evidence="8">Major facilitator superfamily (MFS) profile domain-containing protein</fullName>
    </recommendedName>
</protein>
<dbReference type="EMBL" id="SDIL01000114">
    <property type="protein sequence ID" value="RXK35971.1"/>
    <property type="molecule type" value="Genomic_DNA"/>
</dbReference>
<evidence type="ECO:0000313" key="6">
    <source>
        <dbReference type="EMBL" id="RXK35971.1"/>
    </source>
</evidence>
<feature type="transmembrane region" description="Helical" evidence="5">
    <location>
        <begin position="30"/>
        <end position="52"/>
    </location>
</feature>
<dbReference type="InterPro" id="IPR036259">
    <property type="entry name" value="MFS_trans_sf"/>
</dbReference>
<dbReference type="GO" id="GO:0016020">
    <property type="term" value="C:membrane"/>
    <property type="evidence" value="ECO:0007669"/>
    <property type="project" value="UniProtKB-SubCell"/>
</dbReference>
<sequence>MPTEDGIPVHFREIPNNTAKWWWRDPCLRWNMVHCIGLCGTLFFAGYDGSLFNGLQGIPQWQEYFGHPTGNILGLAGAILYLPMVVMAFVADWVATRYGRLIAIWIGTVIVIAGAIVNSASTSWGMYTAGRAVMGVGSAFCLTCGLLEIAHPRYRATVGGFFVSWTCYATLSYTGNRAWRLPCYLQLLGPGLVLLMTATAPESPRWLVSVGKNEKARELLAKHHANGDLADPLINY</sequence>
<dbReference type="PANTHER" id="PTHR48022">
    <property type="entry name" value="PLASTIDIC GLUCOSE TRANSPORTER 4"/>
    <property type="match status" value="1"/>
</dbReference>
<dbReference type="InterPro" id="IPR005828">
    <property type="entry name" value="MFS_sugar_transport-like"/>
</dbReference>
<dbReference type="InParanoid" id="A0A4Q1BG14"/>
<evidence type="ECO:0000256" key="2">
    <source>
        <dbReference type="ARBA" id="ARBA00022692"/>
    </source>
</evidence>
<dbReference type="GO" id="GO:0005351">
    <property type="term" value="F:carbohydrate:proton symporter activity"/>
    <property type="evidence" value="ECO:0007669"/>
    <property type="project" value="TreeGrafter"/>
</dbReference>
<comment type="subcellular location">
    <subcellularLocation>
        <location evidence="1">Membrane</location>
        <topology evidence="1">Multi-pass membrane protein</topology>
    </subcellularLocation>
</comment>
<comment type="caution">
    <text evidence="6">The sequence shown here is derived from an EMBL/GenBank/DDBJ whole genome shotgun (WGS) entry which is preliminary data.</text>
</comment>
<evidence type="ECO:0008006" key="8">
    <source>
        <dbReference type="Google" id="ProtNLM"/>
    </source>
</evidence>
<evidence type="ECO:0000313" key="7">
    <source>
        <dbReference type="Proteomes" id="UP000289152"/>
    </source>
</evidence>
<keyword evidence="2 5" id="KW-0812">Transmembrane</keyword>
<keyword evidence="4 5" id="KW-0472">Membrane</keyword>
<dbReference type="PANTHER" id="PTHR48022:SF52">
    <property type="entry name" value="SUGAR TRANSPORTER, PUTATIVE-RELATED"/>
    <property type="match status" value="1"/>
</dbReference>
<name>A0A4Q1BG14_TREME</name>
<proteinExistence type="predicted"/>
<gene>
    <name evidence="6" type="ORF">M231_06794</name>
</gene>
<evidence type="ECO:0000256" key="1">
    <source>
        <dbReference type="ARBA" id="ARBA00004141"/>
    </source>
</evidence>
<evidence type="ECO:0000256" key="5">
    <source>
        <dbReference type="SAM" id="Phobius"/>
    </source>
</evidence>
<keyword evidence="7" id="KW-1185">Reference proteome</keyword>
<dbReference type="InterPro" id="IPR050360">
    <property type="entry name" value="MFS_Sugar_Transporters"/>
</dbReference>
<evidence type="ECO:0000256" key="3">
    <source>
        <dbReference type="ARBA" id="ARBA00022989"/>
    </source>
</evidence>
<organism evidence="6 7">
    <name type="scientific">Tremella mesenterica</name>
    <name type="common">Jelly fungus</name>
    <dbReference type="NCBI Taxonomy" id="5217"/>
    <lineage>
        <taxon>Eukaryota</taxon>
        <taxon>Fungi</taxon>
        <taxon>Dikarya</taxon>
        <taxon>Basidiomycota</taxon>
        <taxon>Agaricomycotina</taxon>
        <taxon>Tremellomycetes</taxon>
        <taxon>Tremellales</taxon>
        <taxon>Tremellaceae</taxon>
        <taxon>Tremella</taxon>
    </lineage>
</organism>
<dbReference type="OrthoDB" id="6133115at2759"/>
<feature type="transmembrane region" description="Helical" evidence="5">
    <location>
        <begin position="72"/>
        <end position="94"/>
    </location>
</feature>
<dbReference type="AlphaFoldDB" id="A0A4Q1BG14"/>
<dbReference type="Proteomes" id="UP000289152">
    <property type="component" value="Unassembled WGS sequence"/>
</dbReference>
<feature type="transmembrane region" description="Helical" evidence="5">
    <location>
        <begin position="132"/>
        <end position="150"/>
    </location>
</feature>
<dbReference type="Pfam" id="PF00083">
    <property type="entry name" value="Sugar_tr"/>
    <property type="match status" value="1"/>
</dbReference>
<feature type="transmembrane region" description="Helical" evidence="5">
    <location>
        <begin position="101"/>
        <end position="120"/>
    </location>
</feature>
<dbReference type="VEuPathDB" id="FungiDB:TREMEDRAFT_68871"/>
<dbReference type="Gene3D" id="1.20.1250.20">
    <property type="entry name" value="MFS general substrate transporter like domains"/>
    <property type="match status" value="1"/>
</dbReference>
<accession>A0A4Q1BG14</accession>